<name>A0A2R6PNN1_9APHY</name>
<evidence type="ECO:0008006" key="3">
    <source>
        <dbReference type="Google" id="ProtNLM"/>
    </source>
</evidence>
<organism evidence="1 2">
    <name type="scientific">Hermanssonia centrifuga</name>
    <dbReference type="NCBI Taxonomy" id="98765"/>
    <lineage>
        <taxon>Eukaryota</taxon>
        <taxon>Fungi</taxon>
        <taxon>Dikarya</taxon>
        <taxon>Basidiomycota</taxon>
        <taxon>Agaricomycotina</taxon>
        <taxon>Agaricomycetes</taxon>
        <taxon>Polyporales</taxon>
        <taxon>Meruliaceae</taxon>
        <taxon>Hermanssonia</taxon>
    </lineage>
</organism>
<dbReference type="EMBL" id="MLYV02000446">
    <property type="protein sequence ID" value="PSR94671.1"/>
    <property type="molecule type" value="Genomic_DNA"/>
</dbReference>
<protein>
    <recommendedName>
        <fullName evidence="3">F-box domain-containing protein</fullName>
    </recommendedName>
</protein>
<sequence length="535" mass="60705">MPEALWYQPHDTILSPFLRLPYDVHHMFLRMLIVALTDPDPYVPWDGYRDLLNLMSTCKTMRRFMLGTPKLWRYITVNDFTPNTISRIQEYLSERSKGVKLFVALNLHGRHNQDSPVHALEEVCDILSPHLHRVQSFLASGLTVDQTSVIARLFKGDAKFRSSCLETLALIAREEGGAEGDIHLYSKTFPCLCLLEGPSRTRCIEASLHKNSLTRLSLDFGMVDRAALDSIYGMLRECPNMEQLSLQEYYQQTTADDLSVGSVALPRLKQLTITATEPSATRHLLTTIAYPPTVAISVSWDILYDSPYDWIPLDSPSFNDIRFSVARMEVDIKHEQDQGDPLLLLGWRAHMKNSEKPSLDVAWGIIHPEGKVGDYINDDMLSYFLNVGTLTTTVGAGVRVGHYRHLMADDWLCILTGFLRLTEWNIEVPVEDCAEVTHEICHAIAEFAASPCLQSIRFRITEGPPATEASVATLHELLHYLTERLTARPERVLRQFFVDPRWIDSDLTMRKLQALEQLGMVVESLESECSQGETE</sequence>
<dbReference type="AlphaFoldDB" id="A0A2R6PNN1"/>
<dbReference type="Proteomes" id="UP000186601">
    <property type="component" value="Unassembled WGS sequence"/>
</dbReference>
<dbReference type="STRING" id="98765.A0A2R6PNN1"/>
<comment type="caution">
    <text evidence="1">The sequence shown here is derived from an EMBL/GenBank/DDBJ whole genome shotgun (WGS) entry which is preliminary data.</text>
</comment>
<gene>
    <name evidence="1" type="ORF">PHLCEN_2v4403</name>
</gene>
<proteinExistence type="predicted"/>
<keyword evidence="2" id="KW-1185">Reference proteome</keyword>
<evidence type="ECO:0000313" key="2">
    <source>
        <dbReference type="Proteomes" id="UP000186601"/>
    </source>
</evidence>
<accession>A0A2R6PNN1</accession>
<dbReference type="OrthoDB" id="2758332at2759"/>
<evidence type="ECO:0000313" key="1">
    <source>
        <dbReference type="EMBL" id="PSR94671.1"/>
    </source>
</evidence>
<reference evidence="1 2" key="1">
    <citation type="submission" date="2018-02" db="EMBL/GenBank/DDBJ databases">
        <title>Genome sequence of the basidiomycete white-rot fungus Phlebia centrifuga.</title>
        <authorList>
            <person name="Granchi Z."/>
            <person name="Peng M."/>
            <person name="de Vries R.P."/>
            <person name="Hilden K."/>
            <person name="Makela M.R."/>
            <person name="Grigoriev I."/>
            <person name="Riley R."/>
        </authorList>
    </citation>
    <scope>NUCLEOTIDE SEQUENCE [LARGE SCALE GENOMIC DNA]</scope>
    <source>
        <strain evidence="1 2">FBCC195</strain>
    </source>
</reference>